<evidence type="ECO:0000256" key="1">
    <source>
        <dbReference type="SAM" id="MobiDB-lite"/>
    </source>
</evidence>
<name>A0A6G1HAC1_9PEZI</name>
<evidence type="ECO:0000313" key="2">
    <source>
        <dbReference type="EMBL" id="KAF1990173.1"/>
    </source>
</evidence>
<feature type="region of interest" description="Disordered" evidence="1">
    <location>
        <begin position="1"/>
        <end position="20"/>
    </location>
</feature>
<dbReference type="OrthoDB" id="5988651at2759"/>
<accession>A0A6G1HAC1</accession>
<sequence length="72" mass="7441">MFNTNARNSPNPTWDATSSTKIKMTKEDAARIQSSNAKSGADTGKLSFPARAQAAGDKNANAGQGQGEGGKK</sequence>
<gene>
    <name evidence="2" type="ORF">K402DRAFT_390473</name>
</gene>
<organism evidence="2 3">
    <name type="scientific">Aulographum hederae CBS 113979</name>
    <dbReference type="NCBI Taxonomy" id="1176131"/>
    <lineage>
        <taxon>Eukaryota</taxon>
        <taxon>Fungi</taxon>
        <taxon>Dikarya</taxon>
        <taxon>Ascomycota</taxon>
        <taxon>Pezizomycotina</taxon>
        <taxon>Dothideomycetes</taxon>
        <taxon>Pleosporomycetidae</taxon>
        <taxon>Aulographales</taxon>
        <taxon>Aulographaceae</taxon>
    </lineage>
</organism>
<protein>
    <recommendedName>
        <fullName evidence="4">SMP domain-containing protein</fullName>
    </recommendedName>
</protein>
<reference evidence="2" key="1">
    <citation type="journal article" date="2020" name="Stud. Mycol.">
        <title>101 Dothideomycetes genomes: a test case for predicting lifestyles and emergence of pathogens.</title>
        <authorList>
            <person name="Haridas S."/>
            <person name="Albert R."/>
            <person name="Binder M."/>
            <person name="Bloem J."/>
            <person name="Labutti K."/>
            <person name="Salamov A."/>
            <person name="Andreopoulos B."/>
            <person name="Baker S."/>
            <person name="Barry K."/>
            <person name="Bills G."/>
            <person name="Bluhm B."/>
            <person name="Cannon C."/>
            <person name="Castanera R."/>
            <person name="Culley D."/>
            <person name="Daum C."/>
            <person name="Ezra D."/>
            <person name="Gonzalez J."/>
            <person name="Henrissat B."/>
            <person name="Kuo A."/>
            <person name="Liang C."/>
            <person name="Lipzen A."/>
            <person name="Lutzoni F."/>
            <person name="Magnuson J."/>
            <person name="Mondo S."/>
            <person name="Nolan M."/>
            <person name="Ohm R."/>
            <person name="Pangilinan J."/>
            <person name="Park H.-J."/>
            <person name="Ramirez L."/>
            <person name="Alfaro M."/>
            <person name="Sun H."/>
            <person name="Tritt A."/>
            <person name="Yoshinaga Y."/>
            <person name="Zwiers L.-H."/>
            <person name="Turgeon B."/>
            <person name="Goodwin S."/>
            <person name="Spatafora J."/>
            <person name="Crous P."/>
            <person name="Grigoriev I."/>
        </authorList>
    </citation>
    <scope>NUCLEOTIDE SEQUENCE</scope>
    <source>
        <strain evidence="2">CBS 113979</strain>
    </source>
</reference>
<evidence type="ECO:0008006" key="4">
    <source>
        <dbReference type="Google" id="ProtNLM"/>
    </source>
</evidence>
<dbReference type="EMBL" id="ML977143">
    <property type="protein sequence ID" value="KAF1990173.1"/>
    <property type="molecule type" value="Genomic_DNA"/>
</dbReference>
<evidence type="ECO:0000313" key="3">
    <source>
        <dbReference type="Proteomes" id="UP000800041"/>
    </source>
</evidence>
<keyword evidence="3" id="KW-1185">Reference proteome</keyword>
<dbReference type="Proteomes" id="UP000800041">
    <property type="component" value="Unassembled WGS sequence"/>
</dbReference>
<feature type="region of interest" description="Disordered" evidence="1">
    <location>
        <begin position="25"/>
        <end position="72"/>
    </location>
</feature>
<dbReference type="AlphaFoldDB" id="A0A6G1HAC1"/>
<proteinExistence type="predicted"/>